<keyword evidence="2" id="KW-1185">Reference proteome</keyword>
<proteinExistence type="predicted"/>
<comment type="caution">
    <text evidence="1">The sequence shown here is derived from an EMBL/GenBank/DDBJ whole genome shotgun (WGS) entry which is preliminary data.</text>
</comment>
<evidence type="ECO:0000313" key="2">
    <source>
        <dbReference type="Proteomes" id="UP001183629"/>
    </source>
</evidence>
<organism evidence="1 2">
    <name type="scientific">Catenuloplanes niger</name>
    <dbReference type="NCBI Taxonomy" id="587534"/>
    <lineage>
        <taxon>Bacteria</taxon>
        <taxon>Bacillati</taxon>
        <taxon>Actinomycetota</taxon>
        <taxon>Actinomycetes</taxon>
        <taxon>Micromonosporales</taxon>
        <taxon>Micromonosporaceae</taxon>
        <taxon>Catenuloplanes</taxon>
    </lineage>
</organism>
<accession>A0AAE3ZRD0</accession>
<dbReference type="EMBL" id="JAVDYC010000001">
    <property type="protein sequence ID" value="MDR7323375.1"/>
    <property type="molecule type" value="Genomic_DNA"/>
</dbReference>
<dbReference type="AlphaFoldDB" id="A0AAE3ZRD0"/>
<dbReference type="RefSeq" id="WP_310415158.1">
    <property type="nucleotide sequence ID" value="NZ_JAVDYC010000001.1"/>
</dbReference>
<name>A0AAE3ZRD0_9ACTN</name>
<dbReference type="Pfam" id="PF25681">
    <property type="entry name" value="Phage_TTP_17"/>
    <property type="match status" value="1"/>
</dbReference>
<evidence type="ECO:0000313" key="1">
    <source>
        <dbReference type="EMBL" id="MDR7323375.1"/>
    </source>
</evidence>
<protein>
    <submittedName>
        <fullName evidence="1">Uncharacterized protein</fullName>
    </submittedName>
</protein>
<reference evidence="1 2" key="1">
    <citation type="submission" date="2023-07" db="EMBL/GenBank/DDBJ databases">
        <title>Sequencing the genomes of 1000 actinobacteria strains.</title>
        <authorList>
            <person name="Klenk H.-P."/>
        </authorList>
    </citation>
    <scope>NUCLEOTIDE SEQUENCE [LARGE SCALE GENOMIC DNA]</scope>
    <source>
        <strain evidence="1 2">DSM 44711</strain>
    </source>
</reference>
<dbReference type="InterPro" id="IPR058154">
    <property type="entry name" value="Bxb1_TTP-like"/>
</dbReference>
<sequence length="198" mass="20842">MANVTIQPGQIKTGPGVIRWAPLGTAAPAPTAVGGKIAVTWDAAWLQVGATDAGLTYTESTSTEQIRVAESLYAVKTVTTEKSGTVAFEMNHISDVNWKLAMNGGTITVTGSNGTKLSSYVPPLTGNEVRVQLAFLSYDDEELIWWPQVFNGGSVETARGTVETKAGLPVEFAAELPDAAVLATPYKRWTAGSLAQGV</sequence>
<gene>
    <name evidence="1" type="ORF">J2S44_003625</name>
</gene>
<dbReference type="Proteomes" id="UP001183629">
    <property type="component" value="Unassembled WGS sequence"/>
</dbReference>